<accession>A0A8K0ES34</accession>
<feature type="compositionally biased region" description="Pro residues" evidence="1">
    <location>
        <begin position="153"/>
        <end position="172"/>
    </location>
</feature>
<dbReference type="EMBL" id="OV696689">
    <property type="protein sequence ID" value="CAH1261371.1"/>
    <property type="molecule type" value="Genomic_DNA"/>
</dbReference>
<evidence type="ECO:0000313" key="3">
    <source>
        <dbReference type="Proteomes" id="UP000838412"/>
    </source>
</evidence>
<evidence type="ECO:0000313" key="2">
    <source>
        <dbReference type="EMBL" id="CAH1261371.1"/>
    </source>
</evidence>
<keyword evidence="3" id="KW-1185">Reference proteome</keyword>
<protein>
    <submittedName>
        <fullName evidence="2">Hypp2321 protein</fullName>
    </submittedName>
</protein>
<sequence>MYGQRPWIVDFHGSGFALIQPSWSCTMKLSVCTLVTMVVIAMLIDDSDAWFWQRKKCKPALCKCEKPKIAKYFIRSGCKVCWCERPPYWNYNDKKRGEELEEEERSLLDGLDQKLDARQLEGLEKEVKSLLDVLKDKLDARELEGLEGEDSPRPAPYRPPKPAYRPPPPPPQRRSLQDARAELEVLLRGAESDSARNLMEPFERSDGDLDGAYDFRISQATPSRRKRQVLRRLQLSWMRRWRKLRKMPPWVSWRKTTVLKSEGTQWPRLRQSLQVEDLYKQILKA</sequence>
<dbReference type="Proteomes" id="UP000838412">
    <property type="component" value="Chromosome 4"/>
</dbReference>
<dbReference type="AlphaFoldDB" id="A0A8K0ES34"/>
<feature type="region of interest" description="Disordered" evidence="1">
    <location>
        <begin position="142"/>
        <end position="176"/>
    </location>
</feature>
<gene>
    <name evidence="2" type="primary">Hypp2321</name>
    <name evidence="2" type="ORF">BLAG_LOCUS16811</name>
</gene>
<proteinExistence type="predicted"/>
<reference evidence="2" key="1">
    <citation type="submission" date="2022-01" db="EMBL/GenBank/DDBJ databases">
        <authorList>
            <person name="Braso-Vives M."/>
        </authorList>
    </citation>
    <scope>NUCLEOTIDE SEQUENCE</scope>
</reference>
<evidence type="ECO:0000256" key="1">
    <source>
        <dbReference type="SAM" id="MobiDB-lite"/>
    </source>
</evidence>
<organism evidence="2 3">
    <name type="scientific">Branchiostoma lanceolatum</name>
    <name type="common">Common lancelet</name>
    <name type="synonym">Amphioxus lanceolatum</name>
    <dbReference type="NCBI Taxonomy" id="7740"/>
    <lineage>
        <taxon>Eukaryota</taxon>
        <taxon>Metazoa</taxon>
        <taxon>Chordata</taxon>
        <taxon>Cephalochordata</taxon>
        <taxon>Leptocardii</taxon>
        <taxon>Amphioxiformes</taxon>
        <taxon>Branchiostomatidae</taxon>
        <taxon>Branchiostoma</taxon>
    </lineage>
</organism>
<name>A0A8K0ES34_BRALA</name>